<evidence type="ECO:0000313" key="1">
    <source>
        <dbReference type="EMBL" id="MBM7585882.1"/>
    </source>
</evidence>
<name>A0ABS2NDE6_9BACI</name>
<accession>A0ABS2NDE6</accession>
<sequence length="65" mass="7541">MENKYCPLCGEENECKTGAGEHGNCWCDKEVFPNQIFELVPEESKRKHCICKKCLSKYKEGQKIK</sequence>
<comment type="caution">
    <text evidence="1">The sequence shown here is derived from an EMBL/GenBank/DDBJ whole genome shotgun (WGS) entry which is preliminary data.</text>
</comment>
<evidence type="ECO:0000313" key="2">
    <source>
        <dbReference type="Proteomes" id="UP001646157"/>
    </source>
</evidence>
<gene>
    <name evidence="1" type="ORF">JOC86_002424</name>
</gene>
<dbReference type="Proteomes" id="UP001646157">
    <property type="component" value="Unassembled WGS sequence"/>
</dbReference>
<reference evidence="1 2" key="1">
    <citation type="submission" date="2021-01" db="EMBL/GenBank/DDBJ databases">
        <title>Genomic Encyclopedia of Type Strains, Phase IV (KMG-IV): sequencing the most valuable type-strain genomes for metagenomic binning, comparative biology and taxonomic classification.</title>
        <authorList>
            <person name="Goeker M."/>
        </authorList>
    </citation>
    <scope>NUCLEOTIDE SEQUENCE [LARGE SCALE GENOMIC DNA]</scope>
    <source>
        <strain evidence="1 2">DSM 24834</strain>
    </source>
</reference>
<protein>
    <recommendedName>
        <fullName evidence="3">Cysteine-rich CWC</fullName>
    </recommendedName>
</protein>
<proteinExistence type="predicted"/>
<keyword evidence="2" id="KW-1185">Reference proteome</keyword>
<organism evidence="1 2">
    <name type="scientific">Rossellomorea pakistanensis</name>
    <dbReference type="NCBI Taxonomy" id="992288"/>
    <lineage>
        <taxon>Bacteria</taxon>
        <taxon>Bacillati</taxon>
        <taxon>Bacillota</taxon>
        <taxon>Bacilli</taxon>
        <taxon>Bacillales</taxon>
        <taxon>Bacillaceae</taxon>
        <taxon>Rossellomorea</taxon>
    </lineage>
</organism>
<dbReference type="EMBL" id="JAFBDZ010000002">
    <property type="protein sequence ID" value="MBM7585882.1"/>
    <property type="molecule type" value="Genomic_DNA"/>
</dbReference>
<dbReference type="InterPro" id="IPR032720">
    <property type="entry name" value="Cys_rich_CWC"/>
</dbReference>
<evidence type="ECO:0008006" key="3">
    <source>
        <dbReference type="Google" id="ProtNLM"/>
    </source>
</evidence>
<dbReference type="Pfam" id="PF14375">
    <property type="entry name" value="Cys_rich_CWC"/>
    <property type="match status" value="1"/>
</dbReference>
<dbReference type="RefSeq" id="WP_205172710.1">
    <property type="nucleotide sequence ID" value="NZ_JAFBDZ010000002.1"/>
</dbReference>